<reference evidence="2 3" key="1">
    <citation type="journal article" date="2007" name="Nature">
        <title>Evolution of genes and genomes on the Drosophila phylogeny.</title>
        <authorList>
            <consortium name="Drosophila 12 Genomes Consortium"/>
            <person name="Clark A.G."/>
            <person name="Eisen M.B."/>
            <person name="Smith D.R."/>
            <person name="Bergman C.M."/>
            <person name="Oliver B."/>
            <person name="Markow T.A."/>
            <person name="Kaufman T.C."/>
            <person name="Kellis M."/>
            <person name="Gelbart W."/>
            <person name="Iyer V.N."/>
            <person name="Pollard D.A."/>
            <person name="Sackton T.B."/>
            <person name="Larracuente A.M."/>
            <person name="Singh N.D."/>
            <person name="Abad J.P."/>
            <person name="Abt D.N."/>
            <person name="Adryan B."/>
            <person name="Aguade M."/>
            <person name="Akashi H."/>
            <person name="Anderson W.W."/>
            <person name="Aquadro C.F."/>
            <person name="Ardell D.H."/>
            <person name="Arguello R."/>
            <person name="Artieri C.G."/>
            <person name="Barbash D.A."/>
            <person name="Barker D."/>
            <person name="Barsanti P."/>
            <person name="Batterham P."/>
            <person name="Batzoglou S."/>
            <person name="Begun D."/>
            <person name="Bhutkar A."/>
            <person name="Blanco E."/>
            <person name="Bosak S.A."/>
            <person name="Bradley R.K."/>
            <person name="Brand A.D."/>
            <person name="Brent M.R."/>
            <person name="Brooks A.N."/>
            <person name="Brown R.H."/>
            <person name="Butlin R.K."/>
            <person name="Caggese C."/>
            <person name="Calvi B.R."/>
            <person name="Bernardo de Carvalho A."/>
            <person name="Caspi A."/>
            <person name="Castrezana S."/>
            <person name="Celniker S.E."/>
            <person name="Chang J.L."/>
            <person name="Chapple C."/>
            <person name="Chatterji S."/>
            <person name="Chinwalla A."/>
            <person name="Civetta A."/>
            <person name="Clifton S.W."/>
            <person name="Comeron J.M."/>
            <person name="Costello J.C."/>
            <person name="Coyne J.A."/>
            <person name="Daub J."/>
            <person name="David R.G."/>
            <person name="Delcher A.L."/>
            <person name="Delehaunty K."/>
            <person name="Do C.B."/>
            <person name="Ebling H."/>
            <person name="Edwards K."/>
            <person name="Eickbush T."/>
            <person name="Evans J.D."/>
            <person name="Filipski A."/>
            <person name="Findeiss S."/>
            <person name="Freyhult E."/>
            <person name="Fulton L."/>
            <person name="Fulton R."/>
            <person name="Garcia A.C."/>
            <person name="Gardiner A."/>
            <person name="Garfield D.A."/>
            <person name="Garvin B.E."/>
            <person name="Gibson G."/>
            <person name="Gilbert D."/>
            <person name="Gnerre S."/>
            <person name="Godfrey J."/>
            <person name="Good R."/>
            <person name="Gotea V."/>
            <person name="Gravely B."/>
            <person name="Greenberg A.J."/>
            <person name="Griffiths-Jones S."/>
            <person name="Gross S."/>
            <person name="Guigo R."/>
            <person name="Gustafson E.A."/>
            <person name="Haerty W."/>
            <person name="Hahn M.W."/>
            <person name="Halligan D.L."/>
            <person name="Halpern A.L."/>
            <person name="Halter G.M."/>
            <person name="Han M.V."/>
            <person name="Heger A."/>
            <person name="Hillier L."/>
            <person name="Hinrichs A.S."/>
            <person name="Holmes I."/>
            <person name="Hoskins R.A."/>
            <person name="Hubisz M.J."/>
            <person name="Hultmark D."/>
            <person name="Huntley M.A."/>
            <person name="Jaffe D.B."/>
            <person name="Jagadeeshan S."/>
            <person name="Jeck W.R."/>
            <person name="Johnson J."/>
            <person name="Jones C.D."/>
            <person name="Jordan W.C."/>
            <person name="Karpen G.H."/>
            <person name="Kataoka E."/>
            <person name="Keightley P.D."/>
            <person name="Kheradpour P."/>
            <person name="Kirkness E.F."/>
            <person name="Koerich L.B."/>
            <person name="Kristiansen K."/>
            <person name="Kudrna D."/>
            <person name="Kulathinal R.J."/>
            <person name="Kumar S."/>
            <person name="Kwok R."/>
            <person name="Lander E."/>
            <person name="Langley C.H."/>
            <person name="Lapoint R."/>
            <person name="Lazzaro B.P."/>
            <person name="Lee S.J."/>
            <person name="Levesque L."/>
            <person name="Li R."/>
            <person name="Lin C.F."/>
            <person name="Lin M.F."/>
            <person name="Lindblad-Toh K."/>
            <person name="Llopart A."/>
            <person name="Long M."/>
            <person name="Low L."/>
            <person name="Lozovsky E."/>
            <person name="Lu J."/>
            <person name="Luo M."/>
            <person name="Machado C.A."/>
            <person name="Makalowski W."/>
            <person name="Marzo M."/>
            <person name="Matsuda M."/>
            <person name="Matzkin L."/>
            <person name="McAllister B."/>
            <person name="McBride C.S."/>
            <person name="McKernan B."/>
            <person name="McKernan K."/>
            <person name="Mendez-Lago M."/>
            <person name="Minx P."/>
            <person name="Mollenhauer M.U."/>
            <person name="Montooth K."/>
            <person name="Mount S.M."/>
            <person name="Mu X."/>
            <person name="Myers E."/>
            <person name="Negre B."/>
            <person name="Newfeld S."/>
            <person name="Nielsen R."/>
            <person name="Noor M.A."/>
            <person name="O'Grady P."/>
            <person name="Pachter L."/>
            <person name="Papaceit M."/>
            <person name="Parisi M.J."/>
            <person name="Parisi M."/>
            <person name="Parts L."/>
            <person name="Pedersen J.S."/>
            <person name="Pesole G."/>
            <person name="Phillippy A.M."/>
            <person name="Ponting C.P."/>
            <person name="Pop M."/>
            <person name="Porcelli D."/>
            <person name="Powell J.R."/>
            <person name="Prohaska S."/>
            <person name="Pruitt K."/>
            <person name="Puig M."/>
            <person name="Quesneville H."/>
            <person name="Ram K.R."/>
            <person name="Rand D."/>
            <person name="Rasmussen M.D."/>
            <person name="Reed L.K."/>
            <person name="Reenan R."/>
            <person name="Reily A."/>
            <person name="Remington K.A."/>
            <person name="Rieger T.T."/>
            <person name="Ritchie M.G."/>
            <person name="Robin C."/>
            <person name="Rogers Y.H."/>
            <person name="Rohde C."/>
            <person name="Rozas J."/>
            <person name="Rubenfield M.J."/>
            <person name="Ruiz A."/>
            <person name="Russo S."/>
            <person name="Salzberg S.L."/>
            <person name="Sanchez-Gracia A."/>
            <person name="Saranga D.J."/>
            <person name="Sato H."/>
            <person name="Schaeffer S.W."/>
            <person name="Schatz M.C."/>
            <person name="Schlenke T."/>
            <person name="Schwartz R."/>
            <person name="Segarra C."/>
            <person name="Singh R.S."/>
            <person name="Sirot L."/>
            <person name="Sirota M."/>
            <person name="Sisneros N.B."/>
            <person name="Smith C.D."/>
            <person name="Smith T.F."/>
            <person name="Spieth J."/>
            <person name="Stage D.E."/>
            <person name="Stark A."/>
            <person name="Stephan W."/>
            <person name="Strausberg R.L."/>
            <person name="Strempel S."/>
            <person name="Sturgill D."/>
            <person name="Sutton G."/>
            <person name="Sutton G.G."/>
            <person name="Tao W."/>
            <person name="Teichmann S."/>
            <person name="Tobari Y.N."/>
            <person name="Tomimura Y."/>
            <person name="Tsolas J.M."/>
            <person name="Valente V.L."/>
            <person name="Venter E."/>
            <person name="Venter J.C."/>
            <person name="Vicario S."/>
            <person name="Vieira F.G."/>
            <person name="Vilella A.J."/>
            <person name="Villasante A."/>
            <person name="Walenz B."/>
            <person name="Wang J."/>
            <person name="Wasserman M."/>
            <person name="Watts T."/>
            <person name="Wilson D."/>
            <person name="Wilson R.K."/>
            <person name="Wing R.A."/>
            <person name="Wolfner M.F."/>
            <person name="Wong A."/>
            <person name="Wong G.K."/>
            <person name="Wu C.I."/>
            <person name="Wu G."/>
            <person name="Yamamoto D."/>
            <person name="Yang H.P."/>
            <person name="Yang S.P."/>
            <person name="Yorke J.A."/>
            <person name="Yoshida K."/>
            <person name="Zdobnov E."/>
            <person name="Zhang P."/>
            <person name="Zhang Y."/>
            <person name="Zimin A.V."/>
            <person name="Baldwin J."/>
            <person name="Abdouelleil A."/>
            <person name="Abdulkadir J."/>
            <person name="Abebe A."/>
            <person name="Abera B."/>
            <person name="Abreu J."/>
            <person name="Acer S.C."/>
            <person name="Aftuck L."/>
            <person name="Alexander A."/>
            <person name="An P."/>
            <person name="Anderson E."/>
            <person name="Anderson S."/>
            <person name="Arachi H."/>
            <person name="Azer M."/>
            <person name="Bachantsang P."/>
            <person name="Barry A."/>
            <person name="Bayul T."/>
            <person name="Berlin A."/>
            <person name="Bessette D."/>
            <person name="Bloom T."/>
            <person name="Blye J."/>
            <person name="Boguslavskiy L."/>
            <person name="Bonnet C."/>
            <person name="Boukhgalter B."/>
            <person name="Bourzgui I."/>
            <person name="Brown A."/>
            <person name="Cahill P."/>
            <person name="Channer S."/>
            <person name="Cheshatsang Y."/>
            <person name="Chuda L."/>
            <person name="Citroen M."/>
            <person name="Collymore A."/>
            <person name="Cooke P."/>
            <person name="Costello M."/>
            <person name="D'Aco K."/>
            <person name="Daza R."/>
            <person name="De Haan G."/>
            <person name="DeGray S."/>
            <person name="DeMaso C."/>
            <person name="Dhargay N."/>
            <person name="Dooley K."/>
            <person name="Dooley E."/>
            <person name="Doricent M."/>
            <person name="Dorje P."/>
            <person name="Dorjee K."/>
            <person name="Dupes A."/>
            <person name="Elong R."/>
            <person name="Falk J."/>
            <person name="Farina A."/>
            <person name="Faro S."/>
            <person name="Ferguson D."/>
            <person name="Fisher S."/>
            <person name="Foley C.D."/>
            <person name="Franke A."/>
            <person name="Friedrich D."/>
            <person name="Gadbois L."/>
            <person name="Gearin G."/>
            <person name="Gearin C.R."/>
            <person name="Giannoukos G."/>
            <person name="Goode T."/>
            <person name="Graham J."/>
            <person name="Grandbois E."/>
            <person name="Grewal S."/>
            <person name="Gyaltsen K."/>
            <person name="Hafez N."/>
            <person name="Hagos B."/>
            <person name="Hall J."/>
            <person name="Henson C."/>
            <person name="Hollinger A."/>
            <person name="Honan T."/>
            <person name="Huard M.D."/>
            <person name="Hughes L."/>
            <person name="Hurhula B."/>
            <person name="Husby M.E."/>
            <person name="Kamat A."/>
            <person name="Kanga B."/>
            <person name="Kashin S."/>
            <person name="Khazanovich D."/>
            <person name="Kisner P."/>
            <person name="Lance K."/>
            <person name="Lara M."/>
            <person name="Lee W."/>
            <person name="Lennon N."/>
            <person name="Letendre F."/>
            <person name="LeVine R."/>
            <person name="Lipovsky A."/>
            <person name="Liu X."/>
            <person name="Liu J."/>
            <person name="Liu S."/>
            <person name="Lokyitsang T."/>
            <person name="Lokyitsang Y."/>
            <person name="Lubonja R."/>
            <person name="Lui A."/>
            <person name="MacDonald P."/>
            <person name="Magnisalis V."/>
            <person name="Maru K."/>
            <person name="Matthews C."/>
            <person name="McCusker W."/>
            <person name="McDonough S."/>
            <person name="Mehta T."/>
            <person name="Meldrim J."/>
            <person name="Meneus L."/>
            <person name="Mihai O."/>
            <person name="Mihalev A."/>
            <person name="Mihova T."/>
            <person name="Mittelman R."/>
            <person name="Mlenga V."/>
            <person name="Montmayeur A."/>
            <person name="Mulrain L."/>
            <person name="Navidi A."/>
            <person name="Naylor J."/>
            <person name="Negash T."/>
            <person name="Nguyen T."/>
            <person name="Nguyen N."/>
            <person name="Nicol R."/>
            <person name="Norbu C."/>
            <person name="Norbu N."/>
            <person name="Novod N."/>
            <person name="O'Neill B."/>
            <person name="Osman S."/>
            <person name="Markiewicz E."/>
            <person name="Oyono O.L."/>
            <person name="Patti C."/>
            <person name="Phunkhang P."/>
            <person name="Pierre F."/>
            <person name="Priest M."/>
            <person name="Raghuraman S."/>
            <person name="Rege F."/>
            <person name="Reyes R."/>
            <person name="Rise C."/>
            <person name="Rogov P."/>
            <person name="Ross K."/>
            <person name="Ryan E."/>
            <person name="Settipalli S."/>
            <person name="Shea T."/>
            <person name="Sherpa N."/>
            <person name="Shi L."/>
            <person name="Shih D."/>
            <person name="Sparrow T."/>
            <person name="Spaulding J."/>
            <person name="Stalker J."/>
            <person name="Stange-Thomann N."/>
            <person name="Stavropoulos S."/>
            <person name="Stone C."/>
            <person name="Strader C."/>
            <person name="Tesfaye S."/>
            <person name="Thomson T."/>
            <person name="Thoulutsang Y."/>
            <person name="Thoulutsang D."/>
            <person name="Topham K."/>
            <person name="Topping I."/>
            <person name="Tsamla T."/>
            <person name="Vassiliev H."/>
            <person name="Vo A."/>
            <person name="Wangchuk T."/>
            <person name="Wangdi T."/>
            <person name="Weiand M."/>
            <person name="Wilkinson J."/>
            <person name="Wilson A."/>
            <person name="Yadav S."/>
            <person name="Young G."/>
            <person name="Yu Q."/>
            <person name="Zembek L."/>
            <person name="Zhong D."/>
            <person name="Zimmer A."/>
            <person name="Zwirko Z."/>
            <person name="Jaffe D.B."/>
            <person name="Alvarez P."/>
            <person name="Brockman W."/>
            <person name="Butler J."/>
            <person name="Chin C."/>
            <person name="Gnerre S."/>
            <person name="Grabherr M."/>
            <person name="Kleber M."/>
            <person name="Mauceli E."/>
            <person name="MacCallum I."/>
        </authorList>
    </citation>
    <scope>NUCLEOTIDE SEQUENCE [LARGE SCALE GENOMIC DNA]</scope>
    <source>
        <strain evidence="3">Rob3c / Tucson 14021-0248.25</strain>
    </source>
</reference>
<evidence type="ECO:0000313" key="2">
    <source>
        <dbReference type="EMBL" id="EDW51827.1"/>
    </source>
</evidence>
<organism evidence="3">
    <name type="scientific">Drosophila sechellia</name>
    <name type="common">Fruit fly</name>
    <dbReference type="NCBI Taxonomy" id="7238"/>
    <lineage>
        <taxon>Eukaryota</taxon>
        <taxon>Metazoa</taxon>
        <taxon>Ecdysozoa</taxon>
        <taxon>Arthropoda</taxon>
        <taxon>Hexapoda</taxon>
        <taxon>Insecta</taxon>
        <taxon>Pterygota</taxon>
        <taxon>Neoptera</taxon>
        <taxon>Endopterygota</taxon>
        <taxon>Diptera</taxon>
        <taxon>Brachycera</taxon>
        <taxon>Muscomorpha</taxon>
        <taxon>Ephydroidea</taxon>
        <taxon>Drosophilidae</taxon>
        <taxon>Drosophila</taxon>
        <taxon>Sophophora</taxon>
    </lineage>
</organism>
<accession>B4HXP7</accession>
<dbReference type="AlphaFoldDB" id="B4HXP7"/>
<protein>
    <submittedName>
        <fullName evidence="2">GM14401</fullName>
    </submittedName>
</protein>
<dbReference type="EMBL" id="CH480818">
    <property type="protein sequence ID" value="EDW51827.1"/>
    <property type="molecule type" value="Genomic_DNA"/>
</dbReference>
<dbReference type="Proteomes" id="UP000001292">
    <property type="component" value="Unassembled WGS sequence"/>
</dbReference>
<evidence type="ECO:0000256" key="1">
    <source>
        <dbReference type="SAM" id="MobiDB-lite"/>
    </source>
</evidence>
<sequence length="60" mass="7131">MDNSHDLHVRQLLPDRQQRQRHKQQSTKHIELPLTRGRIEENANPETGVWRSETGAQRHL</sequence>
<name>B4HXP7_DROSE</name>
<proteinExistence type="predicted"/>
<feature type="region of interest" description="Disordered" evidence="1">
    <location>
        <begin position="1"/>
        <end position="60"/>
    </location>
</feature>
<keyword evidence="3" id="KW-1185">Reference proteome</keyword>
<dbReference type="HOGENOM" id="CLU_2944162_0_0_1"/>
<gene>
    <name evidence="2" type="primary">Dsec\GM14401</name>
    <name evidence="2" type="ORF">Dsec_GM14401</name>
</gene>
<evidence type="ECO:0000313" key="3">
    <source>
        <dbReference type="Proteomes" id="UP000001292"/>
    </source>
</evidence>